<dbReference type="AlphaFoldDB" id="A0A433Q4H5"/>
<organism evidence="1 2">
    <name type="scientific">Jimgerdemannia flammicorona</name>
    <dbReference type="NCBI Taxonomy" id="994334"/>
    <lineage>
        <taxon>Eukaryota</taxon>
        <taxon>Fungi</taxon>
        <taxon>Fungi incertae sedis</taxon>
        <taxon>Mucoromycota</taxon>
        <taxon>Mucoromycotina</taxon>
        <taxon>Endogonomycetes</taxon>
        <taxon>Endogonales</taxon>
        <taxon>Endogonaceae</taxon>
        <taxon>Jimgerdemannia</taxon>
    </lineage>
</organism>
<protein>
    <submittedName>
        <fullName evidence="1">Uncharacterized protein</fullName>
    </submittedName>
</protein>
<reference evidence="1 2" key="1">
    <citation type="journal article" date="2018" name="New Phytol.">
        <title>Phylogenomics of Endogonaceae and evolution of mycorrhizas within Mucoromycota.</title>
        <authorList>
            <person name="Chang Y."/>
            <person name="Desiro A."/>
            <person name="Na H."/>
            <person name="Sandor L."/>
            <person name="Lipzen A."/>
            <person name="Clum A."/>
            <person name="Barry K."/>
            <person name="Grigoriev I.V."/>
            <person name="Martin F.M."/>
            <person name="Stajich J.E."/>
            <person name="Smith M.E."/>
            <person name="Bonito G."/>
            <person name="Spatafora J.W."/>
        </authorList>
    </citation>
    <scope>NUCLEOTIDE SEQUENCE [LARGE SCALE GENOMIC DNA]</scope>
    <source>
        <strain evidence="1 2">AD002</strain>
    </source>
</reference>
<proteinExistence type="predicted"/>
<accession>A0A433Q4H5</accession>
<comment type="caution">
    <text evidence="1">The sequence shown here is derived from an EMBL/GenBank/DDBJ whole genome shotgun (WGS) entry which is preliminary data.</text>
</comment>
<name>A0A433Q4H5_9FUNG</name>
<evidence type="ECO:0000313" key="2">
    <source>
        <dbReference type="Proteomes" id="UP000274822"/>
    </source>
</evidence>
<keyword evidence="2" id="KW-1185">Reference proteome</keyword>
<evidence type="ECO:0000313" key="1">
    <source>
        <dbReference type="EMBL" id="RUS24690.1"/>
    </source>
</evidence>
<sequence length="132" mass="15149">MEDLPNPSSFTPLTPRRRQYLELRALRCVHHRSLPTAPPPNVGRVLERDPDVSILLLTRLTPITVLGPAGYDHKDALELISDDNYPRIIDCFINMFVDKCKKLRVLSLRECLHVRDWDAVDELAQPKVLLTL</sequence>
<gene>
    <name evidence="1" type="ORF">BC938DRAFT_473224</name>
</gene>
<dbReference type="EMBL" id="RBNJ01015245">
    <property type="protein sequence ID" value="RUS24690.1"/>
    <property type="molecule type" value="Genomic_DNA"/>
</dbReference>
<dbReference type="Proteomes" id="UP000274822">
    <property type="component" value="Unassembled WGS sequence"/>
</dbReference>